<dbReference type="PRINTS" id="PR00051">
    <property type="entry name" value="DNAA"/>
</dbReference>
<dbReference type="HAMAP" id="MF_00377">
    <property type="entry name" value="DnaA_bact"/>
    <property type="match status" value="1"/>
</dbReference>
<evidence type="ECO:0000256" key="10">
    <source>
        <dbReference type="RuleBase" id="RU000577"/>
    </source>
</evidence>
<dbReference type="SUPFAM" id="SSF48295">
    <property type="entry name" value="TrpR-like"/>
    <property type="match status" value="1"/>
</dbReference>
<gene>
    <name evidence="8" type="primary">dnaA</name>
    <name evidence="14" type="ordered locus">Thal_0177</name>
</gene>
<dbReference type="Pfam" id="PF08299">
    <property type="entry name" value="Bac_DnaA_C"/>
    <property type="match status" value="1"/>
</dbReference>
<comment type="function">
    <text evidence="8 10">Plays an essential role in the initiation and regulation of chromosomal replication. ATP-DnaA binds to the origin of replication (oriC) to initiate formation of the DNA replication initiation complex once per cell cycle. Binds the DnaA box (a 9 base pair repeat at the origin) and separates the double-stranded (ds)DNA. Forms a right-handed helical filament on oriC DNA; dsDNA binds to the exterior of the filament while single-stranded (ss)DNA is stabiized in the filament's interior. The ATP-DnaA-oriC complex binds and stabilizes one strand of the AT-rich DNA unwinding element (DUE), permitting loading of DNA polymerase. After initiation quickly degrades to an ADP-DnaA complex that is not apt for DNA replication. Binds acidic phospholipids.</text>
</comment>
<dbReference type="GO" id="GO:0006270">
    <property type="term" value="P:DNA replication initiation"/>
    <property type="evidence" value="ECO:0007669"/>
    <property type="project" value="UniProtKB-UniRule"/>
</dbReference>
<dbReference type="InterPro" id="IPR003593">
    <property type="entry name" value="AAA+_ATPase"/>
</dbReference>
<dbReference type="InterPro" id="IPR013317">
    <property type="entry name" value="DnaA_dom"/>
</dbReference>
<dbReference type="FunFam" id="3.40.50.300:FF:000668">
    <property type="entry name" value="Chromosomal replication initiator protein DnaA"/>
    <property type="match status" value="1"/>
</dbReference>
<evidence type="ECO:0000313" key="15">
    <source>
        <dbReference type="Proteomes" id="UP000002043"/>
    </source>
</evidence>
<dbReference type="CDD" id="cd06571">
    <property type="entry name" value="Bac_DnaA_C"/>
    <property type="match status" value="1"/>
</dbReference>
<dbReference type="InterPro" id="IPR020591">
    <property type="entry name" value="Chromosome_initiator_DnaA-like"/>
</dbReference>
<feature type="region of interest" description="Domain IV, binds dsDNA" evidence="8">
    <location>
        <begin position="288"/>
        <end position="394"/>
    </location>
</feature>
<dbReference type="OrthoDB" id="9807019at2"/>
<comment type="subcellular location">
    <subcellularLocation>
        <location evidence="8">Cytoplasm</location>
    </subcellularLocation>
</comment>
<dbReference type="AlphaFoldDB" id="D3SNS6"/>
<dbReference type="InterPro" id="IPR013159">
    <property type="entry name" value="DnaA_C"/>
</dbReference>
<dbReference type="GO" id="GO:0008289">
    <property type="term" value="F:lipid binding"/>
    <property type="evidence" value="ECO:0007669"/>
    <property type="project" value="UniProtKB-KW"/>
</dbReference>
<comment type="caution">
    <text evidence="8">Lacks conserved residue(s) required for the propagation of feature annotation.</text>
</comment>
<dbReference type="PANTHER" id="PTHR30050:SF2">
    <property type="entry name" value="CHROMOSOMAL REPLICATION INITIATOR PROTEIN DNAA"/>
    <property type="match status" value="1"/>
</dbReference>
<proteinExistence type="inferred from homology"/>
<comment type="subunit">
    <text evidence="8">Oligomerizes as a right-handed, spiral filament on DNA at oriC.</text>
</comment>
<feature type="domain" description="Chromosomal replication initiator DnaA C-terminal" evidence="13">
    <location>
        <begin position="299"/>
        <end position="368"/>
    </location>
</feature>
<dbReference type="GO" id="GO:0003688">
    <property type="term" value="F:DNA replication origin binding"/>
    <property type="evidence" value="ECO:0007669"/>
    <property type="project" value="UniProtKB-UniRule"/>
</dbReference>
<evidence type="ECO:0000259" key="12">
    <source>
        <dbReference type="SMART" id="SM00382"/>
    </source>
</evidence>
<dbReference type="InterPro" id="IPR010921">
    <property type="entry name" value="Trp_repressor/repl_initiator"/>
</dbReference>
<comment type="domain">
    <text evidence="8">Domain I is involved in oligomerization and binding regulators, domain II is flexibile and of varying length in different bacteria, domain III forms the AAA+ region, while domain IV binds dsDNA.</text>
</comment>
<dbReference type="KEGG" id="tal:Thal_0177"/>
<dbReference type="NCBIfam" id="TIGR00362">
    <property type="entry name" value="DnaA"/>
    <property type="match status" value="1"/>
</dbReference>
<evidence type="ECO:0000259" key="13">
    <source>
        <dbReference type="SMART" id="SM00760"/>
    </source>
</evidence>
<dbReference type="STRING" id="638303.Thal_0177"/>
<evidence type="ECO:0000256" key="5">
    <source>
        <dbReference type="ARBA" id="ARBA00022840"/>
    </source>
</evidence>
<dbReference type="InterPro" id="IPR001957">
    <property type="entry name" value="Chromosome_initiator_DnaA"/>
</dbReference>
<dbReference type="eggNOG" id="COG0593">
    <property type="taxonomic scope" value="Bacteria"/>
</dbReference>
<feature type="binding site" evidence="8">
    <location>
        <position position="118"/>
    </location>
    <ligand>
        <name>ATP</name>
        <dbReference type="ChEBI" id="CHEBI:30616"/>
    </ligand>
</feature>
<feature type="domain" description="AAA+ ATPase" evidence="12">
    <location>
        <begin position="107"/>
        <end position="239"/>
    </location>
</feature>
<dbReference type="Gene3D" id="1.10.8.60">
    <property type="match status" value="1"/>
</dbReference>
<reference evidence="15" key="1">
    <citation type="journal article" date="2010" name="Stand. Genomic Sci.">
        <title>Complete genome sequence of Thermocrinis albus type strain (HI 11/12T).</title>
        <authorList>
            <person name="Wirth R."/>
            <person name="Sikorski J."/>
            <person name="Brambilla E."/>
            <person name="Misra M."/>
            <person name="Lapidus A."/>
            <person name="Copeland A."/>
            <person name="Nolan M."/>
            <person name="Lucas S."/>
            <person name="Chen F."/>
            <person name="Tice H."/>
            <person name="Cheng J.F."/>
            <person name="Han C."/>
            <person name="Detter J.C."/>
            <person name="Tapia R."/>
            <person name="Bruce D."/>
            <person name="Goodwin L."/>
            <person name="Pitluck S."/>
            <person name="Pati A."/>
            <person name="Anderson I."/>
            <person name="Ivanova N."/>
            <person name="Mavromatis K."/>
            <person name="Mikhailova N."/>
            <person name="Chen A."/>
            <person name="Palaniappan K."/>
            <person name="Bilek Y."/>
            <person name="Hader T."/>
            <person name="Land M."/>
            <person name="Hauser L."/>
            <person name="Chang Y.J."/>
            <person name="Jeffries C.D."/>
            <person name="Tindall B.J."/>
            <person name="Rohde M."/>
            <person name="Goker M."/>
            <person name="Bristow J."/>
            <person name="Eisen J.A."/>
            <person name="Markowitz V."/>
            <person name="Hugenholtz P."/>
            <person name="Kyrpides N.C."/>
            <person name="Klenk H.P."/>
        </authorList>
    </citation>
    <scope>NUCLEOTIDE SEQUENCE [LARGE SCALE GENOMIC DNA]</scope>
    <source>
        <strain evidence="15">DSM 14484 / JCM 11386 / HI 11/12</strain>
    </source>
</reference>
<keyword evidence="15" id="KW-1185">Reference proteome</keyword>
<dbReference type="InterPro" id="IPR027417">
    <property type="entry name" value="P-loop_NTPase"/>
</dbReference>
<accession>D3SNS6</accession>
<dbReference type="PANTHER" id="PTHR30050">
    <property type="entry name" value="CHROMOSOMAL REPLICATION INITIATOR PROTEIN DNAA"/>
    <property type="match status" value="1"/>
</dbReference>
<feature type="binding site" evidence="8">
    <location>
        <position position="121"/>
    </location>
    <ligand>
        <name>ATP</name>
        <dbReference type="ChEBI" id="CHEBI:30616"/>
    </ligand>
</feature>
<dbReference type="GO" id="GO:0005524">
    <property type="term" value="F:ATP binding"/>
    <property type="evidence" value="ECO:0007669"/>
    <property type="project" value="UniProtKB-UniRule"/>
</dbReference>
<evidence type="ECO:0000256" key="11">
    <source>
        <dbReference type="RuleBase" id="RU004227"/>
    </source>
</evidence>
<dbReference type="GO" id="GO:0005737">
    <property type="term" value="C:cytoplasm"/>
    <property type="evidence" value="ECO:0007669"/>
    <property type="project" value="UniProtKB-SubCell"/>
</dbReference>
<sequence length="394" mass="45935">MERLEFLPFVEKQDRFAAGVFRQFLIQEEGDMVLIVTPTEEYKEWVYAYIKTRLKDYPKKVVVKSAQQDQVKDNINPRYTFENFVVGPSNQLAYKVCLEVAENPGRSFSPLFLYGSVGLGKTHLLHAIGNRAKTKGYRAMYSSINDFSEEMVKALKEGKIEKFREKYINVDILLLDDVQFLAGKERTQMELFRVFEKLQTFEKQIVLVSDRHPKDLKDVPDRLVSRFESGLLLEIGLDDETRISVIKKKLMEYGFSPEDSVVSYVAENTGYNVREIEGFIRTMKILGEVPKPVRRDQRSIETVVRYVAKNFKVDPELLRTDSKDRKVVSARQIAMYLCKTLLGSSYTEISRYFGKKDHTSALYAIKKVEEKRRTDRKFHHMLKFLEDGLRKHLS</sequence>
<feature type="binding site" evidence="8">
    <location>
        <position position="122"/>
    </location>
    <ligand>
        <name>ATP</name>
        <dbReference type="ChEBI" id="CHEBI:30616"/>
    </ligand>
</feature>
<evidence type="ECO:0000256" key="8">
    <source>
        <dbReference type="HAMAP-Rule" id="MF_00377"/>
    </source>
</evidence>
<evidence type="ECO:0000256" key="4">
    <source>
        <dbReference type="ARBA" id="ARBA00022741"/>
    </source>
</evidence>
<dbReference type="Proteomes" id="UP000002043">
    <property type="component" value="Chromosome"/>
</dbReference>
<name>D3SNS6_THEAH</name>
<keyword evidence="6 8" id="KW-0446">Lipid-binding</keyword>
<keyword evidence="3 8" id="KW-0235">DNA replication</keyword>
<evidence type="ECO:0000256" key="9">
    <source>
        <dbReference type="NCBIfam" id="TIGR00362"/>
    </source>
</evidence>
<feature type="region of interest" description="Domain I, interacts with DnaA modulators" evidence="8">
    <location>
        <begin position="1"/>
        <end position="65"/>
    </location>
</feature>
<comment type="similarity">
    <text evidence="1 8 11">Belongs to the DnaA family.</text>
</comment>
<keyword evidence="7 8" id="KW-0238">DNA-binding</keyword>
<dbReference type="SUPFAM" id="SSF52540">
    <property type="entry name" value="P-loop containing nucleoside triphosphate hydrolases"/>
    <property type="match status" value="1"/>
</dbReference>
<keyword evidence="4 8" id="KW-0547">Nucleotide-binding</keyword>
<evidence type="ECO:0000256" key="3">
    <source>
        <dbReference type="ARBA" id="ARBA00022705"/>
    </source>
</evidence>
<dbReference type="EMBL" id="CP001931">
    <property type="protein sequence ID" value="ADC88813.1"/>
    <property type="molecule type" value="Genomic_DNA"/>
</dbReference>
<dbReference type="GO" id="GO:0006275">
    <property type="term" value="P:regulation of DNA replication"/>
    <property type="evidence" value="ECO:0007669"/>
    <property type="project" value="UniProtKB-UniRule"/>
</dbReference>
<evidence type="ECO:0000256" key="6">
    <source>
        <dbReference type="ARBA" id="ARBA00023121"/>
    </source>
</evidence>
<dbReference type="Gene3D" id="1.10.1750.10">
    <property type="match status" value="1"/>
</dbReference>
<organism evidence="14 15">
    <name type="scientific">Thermocrinis albus (strain DSM 14484 / JCM 11386 / HI 11/12)</name>
    <dbReference type="NCBI Taxonomy" id="638303"/>
    <lineage>
        <taxon>Bacteria</taxon>
        <taxon>Pseudomonadati</taxon>
        <taxon>Aquificota</taxon>
        <taxon>Aquificia</taxon>
        <taxon>Aquificales</taxon>
        <taxon>Aquificaceae</taxon>
        <taxon>Thermocrinis</taxon>
    </lineage>
</organism>
<dbReference type="GO" id="GO:0005886">
    <property type="term" value="C:plasma membrane"/>
    <property type="evidence" value="ECO:0007669"/>
    <property type="project" value="TreeGrafter"/>
</dbReference>
<keyword evidence="2 8" id="KW-0963">Cytoplasm</keyword>
<evidence type="ECO:0000313" key="14">
    <source>
        <dbReference type="EMBL" id="ADC88813.1"/>
    </source>
</evidence>
<dbReference type="CDD" id="cd00009">
    <property type="entry name" value="AAA"/>
    <property type="match status" value="1"/>
</dbReference>
<keyword evidence="5 8" id="KW-0067">ATP-binding</keyword>
<dbReference type="HOGENOM" id="CLU_026910_3_2_0"/>
<evidence type="ECO:0000256" key="2">
    <source>
        <dbReference type="ARBA" id="ARBA00022490"/>
    </source>
</evidence>
<evidence type="ECO:0000256" key="7">
    <source>
        <dbReference type="ARBA" id="ARBA00023125"/>
    </source>
</evidence>
<protein>
    <recommendedName>
        <fullName evidence="8 9">Chromosomal replication initiator protein DnaA</fullName>
    </recommendedName>
</protein>
<dbReference type="Pfam" id="PF00308">
    <property type="entry name" value="Bac_DnaA"/>
    <property type="match status" value="1"/>
</dbReference>
<dbReference type="Gene3D" id="3.40.50.300">
    <property type="entry name" value="P-loop containing nucleotide triphosphate hydrolases"/>
    <property type="match status" value="1"/>
</dbReference>
<evidence type="ECO:0000256" key="1">
    <source>
        <dbReference type="ARBA" id="ARBA00006583"/>
    </source>
</evidence>
<feature type="binding site" evidence="8">
    <location>
        <position position="120"/>
    </location>
    <ligand>
        <name>ATP</name>
        <dbReference type="ChEBI" id="CHEBI:30616"/>
    </ligand>
</feature>
<dbReference type="RefSeq" id="WP_012991220.1">
    <property type="nucleotide sequence ID" value="NC_013894.1"/>
</dbReference>
<dbReference type="SMART" id="SM00382">
    <property type="entry name" value="AAA"/>
    <property type="match status" value="1"/>
</dbReference>
<dbReference type="SMART" id="SM00760">
    <property type="entry name" value="Bac_DnaA_C"/>
    <property type="match status" value="1"/>
</dbReference>